<dbReference type="Gene3D" id="3.30.450.40">
    <property type="match status" value="1"/>
</dbReference>
<dbReference type="Gene3D" id="1.10.10.60">
    <property type="entry name" value="Homeodomain-like"/>
    <property type="match status" value="1"/>
</dbReference>
<evidence type="ECO:0000313" key="7">
    <source>
        <dbReference type="EMBL" id="MBN7773118.1"/>
    </source>
</evidence>
<dbReference type="AlphaFoldDB" id="A0A939D9C8"/>
<dbReference type="InterPro" id="IPR002078">
    <property type="entry name" value="Sigma_54_int"/>
</dbReference>
<dbReference type="InterPro" id="IPR029016">
    <property type="entry name" value="GAF-like_dom_sf"/>
</dbReference>
<dbReference type="InterPro" id="IPR003593">
    <property type="entry name" value="AAA+_ATPase"/>
</dbReference>
<organism evidence="7 8">
    <name type="scientific">Clostridium aminobutyricum</name>
    <dbReference type="NCBI Taxonomy" id="33953"/>
    <lineage>
        <taxon>Bacteria</taxon>
        <taxon>Bacillati</taxon>
        <taxon>Bacillota</taxon>
        <taxon>Clostridia</taxon>
        <taxon>Eubacteriales</taxon>
        <taxon>Clostridiaceae</taxon>
        <taxon>Clostridium</taxon>
    </lineage>
</organism>
<dbReference type="SMART" id="SM00382">
    <property type="entry name" value="AAA"/>
    <property type="match status" value="1"/>
</dbReference>
<dbReference type="SUPFAM" id="SSF52540">
    <property type="entry name" value="P-loop containing nucleoside triphosphate hydrolases"/>
    <property type="match status" value="1"/>
</dbReference>
<dbReference type="InterPro" id="IPR058031">
    <property type="entry name" value="AAA_lid_NorR"/>
</dbReference>
<dbReference type="InterPro" id="IPR025944">
    <property type="entry name" value="Sigma_54_int_dom_CS"/>
</dbReference>
<evidence type="ECO:0000313" key="8">
    <source>
        <dbReference type="Proteomes" id="UP000664545"/>
    </source>
</evidence>
<protein>
    <submittedName>
        <fullName evidence="7">Sigma-54-dependent Fis family transcriptional regulator</fullName>
    </submittedName>
</protein>
<dbReference type="InterPro" id="IPR009057">
    <property type="entry name" value="Homeodomain-like_sf"/>
</dbReference>
<gene>
    <name evidence="7" type="ORF">JYB65_07070</name>
</gene>
<dbReference type="Pfam" id="PF02954">
    <property type="entry name" value="HTH_8"/>
    <property type="match status" value="1"/>
</dbReference>
<dbReference type="CDD" id="cd00009">
    <property type="entry name" value="AAA"/>
    <property type="match status" value="1"/>
</dbReference>
<dbReference type="InterPro" id="IPR035965">
    <property type="entry name" value="PAS-like_dom_sf"/>
</dbReference>
<evidence type="ECO:0000256" key="3">
    <source>
        <dbReference type="ARBA" id="ARBA00023015"/>
    </source>
</evidence>
<dbReference type="Gene3D" id="3.40.50.300">
    <property type="entry name" value="P-loop containing nucleotide triphosphate hydrolases"/>
    <property type="match status" value="1"/>
</dbReference>
<dbReference type="Pfam" id="PF25601">
    <property type="entry name" value="AAA_lid_14"/>
    <property type="match status" value="1"/>
</dbReference>
<dbReference type="PROSITE" id="PS00675">
    <property type="entry name" value="SIGMA54_INTERACT_1"/>
    <property type="match status" value="1"/>
</dbReference>
<dbReference type="InterPro" id="IPR002197">
    <property type="entry name" value="HTH_Fis"/>
</dbReference>
<dbReference type="GO" id="GO:0006355">
    <property type="term" value="P:regulation of DNA-templated transcription"/>
    <property type="evidence" value="ECO:0007669"/>
    <property type="project" value="InterPro"/>
</dbReference>
<keyword evidence="2" id="KW-0067">ATP-binding</keyword>
<dbReference type="GO" id="GO:0043565">
    <property type="term" value="F:sequence-specific DNA binding"/>
    <property type="evidence" value="ECO:0007669"/>
    <property type="project" value="InterPro"/>
</dbReference>
<keyword evidence="1" id="KW-0547">Nucleotide-binding</keyword>
<sequence>MSINGIHSQGLRQAWEKFINNQEADDTYIRPEIYESWVRSRAFQVNPYLPKTNLLDSTELNQKINSNLKLIETAHPYMSKLFSIVEGSGFYLLLCDKNGYILDLIGDKEIIEKGRANSMLVVGANRSEQFAGTNAIGTSLALNQPIQIWGEEHYIDAHKGYCCSAAPITDAFGNTIGCLDITGLYAQSHAHTFGMLVSAVDGINKELKILHAYEEIKMISAQRNSIIESIPSGLILLNQGNRVIQINNTALSMFRLQYADIIGKELSGFFSGSHLNFTSLLSSPIDSKEISLYIDGPDSPPLNLNISVDFVIDEQGIRSGTVIRFDEPKRIHTIVNRIGGFKSTYTFEDIKGDSAAMKETLKYAKKAAETDLSVLILGESGTGKELIAQSIHNASSYAKGPFIAINCGSLPKGLIESELFGYEKGSFTGANKDGQPGKFELADGGTIFLDEIGDMPMDVQSSLLRVLQSKEVLRIGGKYPKRIDVRIIAATNKDLLHEIKCKQFREDLYFRLNVFTLKLPPLRYRSEDIILLAETFISIHKNQKGKHYRLSPALYPALLNYSWPGNVRELENVIERAINLSDSEEIMNIQLPEECTLEKEDYTCTPHYTELAKNVFTESLSIESAEHKLIVRGLKEKNGNVEATARALGISRRTLYRKLKKYDIQPHLFKK</sequence>
<keyword evidence="4" id="KW-0238">DNA-binding</keyword>
<dbReference type="RefSeq" id="WP_206581954.1">
    <property type="nucleotide sequence ID" value="NZ_JAFJZZ010000002.1"/>
</dbReference>
<dbReference type="PANTHER" id="PTHR32071">
    <property type="entry name" value="TRANSCRIPTIONAL REGULATORY PROTEIN"/>
    <property type="match status" value="1"/>
</dbReference>
<dbReference type="PANTHER" id="PTHR32071:SF57">
    <property type="entry name" value="C4-DICARBOXYLATE TRANSPORT TRANSCRIPTIONAL REGULATORY PROTEIN DCTD"/>
    <property type="match status" value="1"/>
</dbReference>
<dbReference type="Gene3D" id="3.30.450.20">
    <property type="entry name" value="PAS domain"/>
    <property type="match status" value="1"/>
</dbReference>
<dbReference type="Pfam" id="PF00158">
    <property type="entry name" value="Sigma54_activat"/>
    <property type="match status" value="1"/>
</dbReference>
<dbReference type="Gene3D" id="1.10.8.60">
    <property type="match status" value="1"/>
</dbReference>
<evidence type="ECO:0000259" key="6">
    <source>
        <dbReference type="PROSITE" id="PS50045"/>
    </source>
</evidence>
<comment type="caution">
    <text evidence="7">The sequence shown here is derived from an EMBL/GenBank/DDBJ whole genome shotgun (WGS) entry which is preliminary data.</text>
</comment>
<dbReference type="InterPro" id="IPR027417">
    <property type="entry name" value="P-loop_NTPase"/>
</dbReference>
<dbReference type="Proteomes" id="UP000664545">
    <property type="component" value="Unassembled WGS sequence"/>
</dbReference>
<dbReference type="SUPFAM" id="SSF46689">
    <property type="entry name" value="Homeodomain-like"/>
    <property type="match status" value="1"/>
</dbReference>
<dbReference type="PRINTS" id="PR01590">
    <property type="entry name" value="HTHFIS"/>
</dbReference>
<evidence type="ECO:0000256" key="4">
    <source>
        <dbReference type="ARBA" id="ARBA00023125"/>
    </source>
</evidence>
<dbReference type="PROSITE" id="PS50045">
    <property type="entry name" value="SIGMA54_INTERACT_4"/>
    <property type="match status" value="1"/>
</dbReference>
<dbReference type="EMBL" id="JAFJZZ010000002">
    <property type="protein sequence ID" value="MBN7773118.1"/>
    <property type="molecule type" value="Genomic_DNA"/>
</dbReference>
<proteinExistence type="predicted"/>
<accession>A0A939D9C8</accession>
<keyword evidence="8" id="KW-1185">Reference proteome</keyword>
<dbReference type="PROSITE" id="PS00676">
    <property type="entry name" value="SIGMA54_INTERACT_2"/>
    <property type="match status" value="1"/>
</dbReference>
<dbReference type="InterPro" id="IPR025943">
    <property type="entry name" value="Sigma_54_int_dom_ATP-bd_2"/>
</dbReference>
<name>A0A939D9C8_CLOAM</name>
<dbReference type="PROSITE" id="PS00688">
    <property type="entry name" value="SIGMA54_INTERACT_3"/>
    <property type="match status" value="1"/>
</dbReference>
<evidence type="ECO:0000256" key="2">
    <source>
        <dbReference type="ARBA" id="ARBA00022840"/>
    </source>
</evidence>
<evidence type="ECO:0000256" key="1">
    <source>
        <dbReference type="ARBA" id="ARBA00022741"/>
    </source>
</evidence>
<dbReference type="SMART" id="SM00091">
    <property type="entry name" value="PAS"/>
    <property type="match status" value="1"/>
</dbReference>
<dbReference type="InterPro" id="IPR025662">
    <property type="entry name" value="Sigma_54_int_dom_ATP-bd_1"/>
</dbReference>
<dbReference type="Pfam" id="PF00989">
    <property type="entry name" value="PAS"/>
    <property type="match status" value="1"/>
</dbReference>
<keyword evidence="3" id="KW-0805">Transcription regulation</keyword>
<dbReference type="FunFam" id="3.40.50.300:FF:000006">
    <property type="entry name" value="DNA-binding transcriptional regulator NtrC"/>
    <property type="match status" value="1"/>
</dbReference>
<dbReference type="GO" id="GO:0005524">
    <property type="term" value="F:ATP binding"/>
    <property type="evidence" value="ECO:0007669"/>
    <property type="project" value="UniProtKB-KW"/>
</dbReference>
<evidence type="ECO:0000256" key="5">
    <source>
        <dbReference type="ARBA" id="ARBA00023163"/>
    </source>
</evidence>
<dbReference type="InterPro" id="IPR000014">
    <property type="entry name" value="PAS"/>
</dbReference>
<dbReference type="InterPro" id="IPR013767">
    <property type="entry name" value="PAS_fold"/>
</dbReference>
<reference evidence="7" key="1">
    <citation type="submission" date="2021-02" db="EMBL/GenBank/DDBJ databases">
        <title>Abyssanaerobacter marinus gen.nov., sp., nov, anaerobic bacterium isolated from the Onnuri vent field of Indian Ocean and suggestion of Mogibacteriaceae fam. nov., and proposal of reclassification of ambiguous this family's genus member.</title>
        <authorList>
            <person name="Kim Y.J."/>
            <person name="Yang J.-A."/>
        </authorList>
    </citation>
    <scope>NUCLEOTIDE SEQUENCE</scope>
    <source>
        <strain evidence="7">DSM 2634</strain>
    </source>
</reference>
<feature type="domain" description="Sigma-54 factor interaction" evidence="6">
    <location>
        <begin position="350"/>
        <end position="579"/>
    </location>
</feature>
<keyword evidence="5" id="KW-0804">Transcription</keyword>
<dbReference type="SUPFAM" id="SSF55785">
    <property type="entry name" value="PYP-like sensor domain (PAS domain)"/>
    <property type="match status" value="1"/>
</dbReference>